<protein>
    <submittedName>
        <fullName evidence="2">Uncharacterized protein</fullName>
    </submittedName>
</protein>
<evidence type="ECO:0000313" key="2">
    <source>
        <dbReference type="EMBL" id="GBP65825.1"/>
    </source>
</evidence>
<dbReference type="Proteomes" id="UP000299102">
    <property type="component" value="Unassembled WGS sequence"/>
</dbReference>
<dbReference type="AlphaFoldDB" id="A0A4C1XUH9"/>
<proteinExistence type="predicted"/>
<evidence type="ECO:0000256" key="1">
    <source>
        <dbReference type="SAM" id="MobiDB-lite"/>
    </source>
</evidence>
<accession>A0A4C1XUH9</accession>
<name>A0A4C1XUH9_EUMVA</name>
<organism evidence="2 3">
    <name type="scientific">Eumeta variegata</name>
    <name type="common">Bagworm moth</name>
    <name type="synonym">Eumeta japonica</name>
    <dbReference type="NCBI Taxonomy" id="151549"/>
    <lineage>
        <taxon>Eukaryota</taxon>
        <taxon>Metazoa</taxon>
        <taxon>Ecdysozoa</taxon>
        <taxon>Arthropoda</taxon>
        <taxon>Hexapoda</taxon>
        <taxon>Insecta</taxon>
        <taxon>Pterygota</taxon>
        <taxon>Neoptera</taxon>
        <taxon>Endopterygota</taxon>
        <taxon>Lepidoptera</taxon>
        <taxon>Glossata</taxon>
        <taxon>Ditrysia</taxon>
        <taxon>Tineoidea</taxon>
        <taxon>Psychidae</taxon>
        <taxon>Oiketicinae</taxon>
        <taxon>Eumeta</taxon>
    </lineage>
</organism>
<gene>
    <name evidence="2" type="ORF">EVAR_85090_1</name>
</gene>
<reference evidence="2 3" key="1">
    <citation type="journal article" date="2019" name="Commun. Biol.">
        <title>The bagworm genome reveals a unique fibroin gene that provides high tensile strength.</title>
        <authorList>
            <person name="Kono N."/>
            <person name="Nakamura H."/>
            <person name="Ohtoshi R."/>
            <person name="Tomita M."/>
            <person name="Numata K."/>
            <person name="Arakawa K."/>
        </authorList>
    </citation>
    <scope>NUCLEOTIDE SEQUENCE [LARGE SCALE GENOMIC DNA]</scope>
</reference>
<dbReference type="EMBL" id="BGZK01000941">
    <property type="protein sequence ID" value="GBP65825.1"/>
    <property type="molecule type" value="Genomic_DNA"/>
</dbReference>
<feature type="non-terminal residue" evidence="2">
    <location>
        <position position="1"/>
    </location>
</feature>
<feature type="region of interest" description="Disordered" evidence="1">
    <location>
        <begin position="35"/>
        <end position="62"/>
    </location>
</feature>
<sequence>RSTVFALASCDLGAGVTRSRGPICAGGEEVVALEESLNDRSHGRRSSSYGPQKRTRERTCGS</sequence>
<keyword evidence="3" id="KW-1185">Reference proteome</keyword>
<evidence type="ECO:0000313" key="3">
    <source>
        <dbReference type="Proteomes" id="UP000299102"/>
    </source>
</evidence>
<comment type="caution">
    <text evidence="2">The sequence shown here is derived from an EMBL/GenBank/DDBJ whole genome shotgun (WGS) entry which is preliminary data.</text>
</comment>